<evidence type="ECO:0000313" key="8">
    <source>
        <dbReference type="EMBL" id="MXQ53510.1"/>
    </source>
</evidence>
<comment type="caution">
    <text evidence="8">The sequence shown here is derived from an EMBL/GenBank/DDBJ whole genome shotgun (WGS) entry which is preliminary data.</text>
</comment>
<keyword evidence="9" id="KW-1185">Reference proteome</keyword>
<organism evidence="8 9">
    <name type="scientific">Shimazuella alba</name>
    <dbReference type="NCBI Taxonomy" id="2690964"/>
    <lineage>
        <taxon>Bacteria</taxon>
        <taxon>Bacillati</taxon>
        <taxon>Bacillota</taxon>
        <taxon>Bacilli</taxon>
        <taxon>Bacillales</taxon>
        <taxon>Thermoactinomycetaceae</taxon>
        <taxon>Shimazuella</taxon>
    </lineage>
</organism>
<keyword evidence="4 6" id="KW-1133">Transmembrane helix</keyword>
<evidence type="ECO:0000256" key="2">
    <source>
        <dbReference type="ARBA" id="ARBA00022475"/>
    </source>
</evidence>
<feature type="transmembrane region" description="Helical" evidence="6">
    <location>
        <begin position="20"/>
        <end position="38"/>
    </location>
</feature>
<protein>
    <submittedName>
        <fullName evidence="8">FtsX-like permease family protein</fullName>
    </submittedName>
</protein>
<dbReference type="RefSeq" id="WP_160800873.1">
    <property type="nucleotide sequence ID" value="NZ_WUUL01000004.1"/>
</dbReference>
<evidence type="ECO:0000259" key="7">
    <source>
        <dbReference type="Pfam" id="PF02687"/>
    </source>
</evidence>
<dbReference type="AlphaFoldDB" id="A0A6I4VUF2"/>
<reference evidence="8 9" key="1">
    <citation type="submission" date="2019-12" db="EMBL/GenBank/DDBJ databases">
        <title>Whole-genome analyses of novel actinobacteria.</title>
        <authorList>
            <person name="Sahin N."/>
            <person name="Saygin H."/>
        </authorList>
    </citation>
    <scope>NUCLEOTIDE SEQUENCE [LARGE SCALE GENOMIC DNA]</scope>
    <source>
        <strain evidence="8 9">KC615</strain>
    </source>
</reference>
<evidence type="ECO:0000256" key="6">
    <source>
        <dbReference type="SAM" id="Phobius"/>
    </source>
</evidence>
<feature type="transmembrane region" description="Helical" evidence="6">
    <location>
        <begin position="445"/>
        <end position="465"/>
    </location>
</feature>
<evidence type="ECO:0000256" key="4">
    <source>
        <dbReference type="ARBA" id="ARBA00022989"/>
    </source>
</evidence>
<dbReference type="PANTHER" id="PTHR30572">
    <property type="entry name" value="MEMBRANE COMPONENT OF TRANSPORTER-RELATED"/>
    <property type="match status" value="1"/>
</dbReference>
<feature type="transmembrane region" description="Helical" evidence="6">
    <location>
        <begin position="318"/>
        <end position="340"/>
    </location>
</feature>
<comment type="subcellular location">
    <subcellularLocation>
        <location evidence="1">Cell membrane</location>
        <topology evidence="1">Multi-pass membrane protein</topology>
    </subcellularLocation>
</comment>
<dbReference type="InterPro" id="IPR050250">
    <property type="entry name" value="Macrolide_Exporter_MacB"/>
</dbReference>
<dbReference type="InterPro" id="IPR003838">
    <property type="entry name" value="ABC3_permease_C"/>
</dbReference>
<evidence type="ECO:0000256" key="5">
    <source>
        <dbReference type="ARBA" id="ARBA00023136"/>
    </source>
</evidence>
<feature type="transmembrane region" description="Helical" evidence="6">
    <location>
        <begin position="360"/>
        <end position="382"/>
    </location>
</feature>
<keyword evidence="2" id="KW-1003">Cell membrane</keyword>
<proteinExistence type="predicted"/>
<dbReference type="GO" id="GO:0005886">
    <property type="term" value="C:plasma membrane"/>
    <property type="evidence" value="ECO:0007669"/>
    <property type="project" value="UniProtKB-SubCell"/>
</dbReference>
<dbReference type="GO" id="GO:0022857">
    <property type="term" value="F:transmembrane transporter activity"/>
    <property type="evidence" value="ECO:0007669"/>
    <property type="project" value="TreeGrafter"/>
</dbReference>
<sequence>MYILKNAFRNVLRNGGRNLLIGAIILAVIVTSVIALMISNTASGIIDDYKSRFGSQVQLKPNMDKVRKEAQEKSTNGLMRIATPTIPSDQYIAFGESDYLQKSEYTASTGVNNDKITAIAADKGGGSGMMMAGNIGGSSGNKPTQFMMSLRGNQFTDFTEGTRKLAQGKMPSKKNEAIVSTDLAEANKIRIGDKLSLQGEVKNSEKGTTAATSYEVTVVGTYYDATEEYAEGAMENAYTNRRNEILTTYETVIQQLKPNMDGGIRINATYYLKEPGMLDAFAKELYAKGLDEKFDVATDEESYNKIVGPVEGLKGISVTFMIVVLIFGGIIIVLLSSMAIRERKYEIGVLRAMGMKKWKVALGLWSEMLIITSLCLVFGLGIGSAAAQPITDTLLAQQIESAELEAEEQAQQNSGGMMMGPISMSNSASSAEPLRNLDISLGSDTALQIIGIALLLASIAGLISISRITKYEPIKILMERN</sequence>
<accession>A0A6I4VUF2</accession>
<keyword evidence="3 6" id="KW-0812">Transmembrane</keyword>
<name>A0A6I4VUF2_9BACL</name>
<evidence type="ECO:0000256" key="1">
    <source>
        <dbReference type="ARBA" id="ARBA00004651"/>
    </source>
</evidence>
<evidence type="ECO:0000256" key="3">
    <source>
        <dbReference type="ARBA" id="ARBA00022692"/>
    </source>
</evidence>
<gene>
    <name evidence="8" type="ORF">GSM42_07160</name>
</gene>
<dbReference type="PANTHER" id="PTHR30572:SF9">
    <property type="entry name" value="ABC TRANSPORTER PERMEASE PROTEIN"/>
    <property type="match status" value="1"/>
</dbReference>
<dbReference type="EMBL" id="WUUL01000004">
    <property type="protein sequence ID" value="MXQ53510.1"/>
    <property type="molecule type" value="Genomic_DNA"/>
</dbReference>
<evidence type="ECO:0000313" key="9">
    <source>
        <dbReference type="Proteomes" id="UP000430692"/>
    </source>
</evidence>
<dbReference type="Proteomes" id="UP000430692">
    <property type="component" value="Unassembled WGS sequence"/>
</dbReference>
<keyword evidence="5 6" id="KW-0472">Membrane</keyword>
<feature type="domain" description="ABC3 transporter permease C-terminal" evidence="7">
    <location>
        <begin position="319"/>
        <end position="473"/>
    </location>
</feature>
<dbReference type="Pfam" id="PF02687">
    <property type="entry name" value="FtsX"/>
    <property type="match status" value="1"/>
</dbReference>